<dbReference type="Proteomes" id="UP000054558">
    <property type="component" value="Unassembled WGS sequence"/>
</dbReference>
<evidence type="ECO:0000313" key="3">
    <source>
        <dbReference type="Proteomes" id="UP000054558"/>
    </source>
</evidence>
<name>A0A1Y1IYB1_KLENI</name>
<keyword evidence="3" id="KW-1185">Reference proteome</keyword>
<gene>
    <name evidence="2" type="ORF">KFL_014320010</name>
</gene>
<dbReference type="EMBL" id="DF238381">
    <property type="protein sequence ID" value="GAQ93308.1"/>
    <property type="molecule type" value="Genomic_DNA"/>
</dbReference>
<protein>
    <submittedName>
        <fullName evidence="2">Uncharacterized protein</fullName>
    </submittedName>
</protein>
<evidence type="ECO:0000313" key="2">
    <source>
        <dbReference type="EMBL" id="GAQ93308.1"/>
    </source>
</evidence>
<reference evidence="2 3" key="1">
    <citation type="journal article" date="2014" name="Nat. Commun.">
        <title>Klebsormidium flaccidum genome reveals primary factors for plant terrestrial adaptation.</title>
        <authorList>
            <person name="Hori K."/>
            <person name="Maruyama F."/>
            <person name="Fujisawa T."/>
            <person name="Togashi T."/>
            <person name="Yamamoto N."/>
            <person name="Seo M."/>
            <person name="Sato S."/>
            <person name="Yamada T."/>
            <person name="Mori H."/>
            <person name="Tajima N."/>
            <person name="Moriyama T."/>
            <person name="Ikeuchi M."/>
            <person name="Watanabe M."/>
            <person name="Wada H."/>
            <person name="Kobayashi K."/>
            <person name="Saito M."/>
            <person name="Masuda T."/>
            <person name="Sasaki-Sekimoto Y."/>
            <person name="Mashiguchi K."/>
            <person name="Awai K."/>
            <person name="Shimojima M."/>
            <person name="Masuda S."/>
            <person name="Iwai M."/>
            <person name="Nobusawa T."/>
            <person name="Narise T."/>
            <person name="Kondo S."/>
            <person name="Saito H."/>
            <person name="Sato R."/>
            <person name="Murakawa M."/>
            <person name="Ihara Y."/>
            <person name="Oshima-Yamada Y."/>
            <person name="Ohtaka K."/>
            <person name="Satoh M."/>
            <person name="Sonobe K."/>
            <person name="Ishii M."/>
            <person name="Ohtani R."/>
            <person name="Kanamori-Sato M."/>
            <person name="Honoki R."/>
            <person name="Miyazaki D."/>
            <person name="Mochizuki H."/>
            <person name="Umetsu J."/>
            <person name="Higashi K."/>
            <person name="Shibata D."/>
            <person name="Kamiya Y."/>
            <person name="Sato N."/>
            <person name="Nakamura Y."/>
            <person name="Tabata S."/>
            <person name="Ida S."/>
            <person name="Kurokawa K."/>
            <person name="Ohta H."/>
        </authorList>
    </citation>
    <scope>NUCLEOTIDE SEQUENCE [LARGE SCALE GENOMIC DNA]</scope>
    <source>
        <strain evidence="2 3">NIES-2285</strain>
    </source>
</reference>
<dbReference type="AlphaFoldDB" id="A0A1Y1IYB1"/>
<accession>A0A1Y1IYB1</accession>
<evidence type="ECO:0000256" key="1">
    <source>
        <dbReference type="SAM" id="MobiDB-lite"/>
    </source>
</evidence>
<feature type="non-terminal residue" evidence="2">
    <location>
        <position position="1"/>
    </location>
</feature>
<dbReference type="OMA" id="EESIRNW"/>
<organism evidence="2 3">
    <name type="scientific">Klebsormidium nitens</name>
    <name type="common">Green alga</name>
    <name type="synonym">Ulothrix nitens</name>
    <dbReference type="NCBI Taxonomy" id="105231"/>
    <lineage>
        <taxon>Eukaryota</taxon>
        <taxon>Viridiplantae</taxon>
        <taxon>Streptophyta</taxon>
        <taxon>Klebsormidiophyceae</taxon>
        <taxon>Klebsormidiales</taxon>
        <taxon>Klebsormidiaceae</taxon>
        <taxon>Klebsormidium</taxon>
    </lineage>
</organism>
<proteinExistence type="predicted"/>
<feature type="region of interest" description="Disordered" evidence="1">
    <location>
        <begin position="649"/>
        <end position="704"/>
    </location>
</feature>
<sequence>GGQGAAYDVATWMKLYNGSSTKKHNVGKVLRIPKTSMSIVGFTQIWNAFKFLARDDHEGMGFKERFMVVFPTPILLPFKDIGKVPQLPRGLRISQPANENEEFDYDNNPLRGSLLHQLLETFLRIGEDHGNKSRVWLFTEEATEEAGKAHDAANDVIWDHWKEGDEPGGATTSKERPQTHRVALAFAVVEHALDQLLQEDESTRPYGVVGLDCYRGAEALCAYIKQTKEILLADPVEQDLPLTGEDALNGEPKAGSTFSALDVNALNKAAKVKRLKTCQYWPCPLVFQLPFRYKISKYSSYAFSFGTDFEESIRNWGGWGQPLADKTSPINMPDDDTVQLIDRLGKYKVGYTEYCSAFKQQLVLQRSKGADPSSSEPANLETGVETDVGLDPLGGANLALRTPGTKTGSPAANATKQAEAHGIASPQGLALIKQATNAASSGLTEAEDGDGLRPALENALKLTAGVEKAAKAAAYMRSINSPGADSATATANLASTLAQKSLMGVVEVVRSRGSTATENAINAAEDAQLAASALLAAGQVRPPPPSKQAARPEAVDAIEALTRFAQGLGADPQSLLIALQGALPQTGGSVLLAPPSGTVNHPLPPSQPTANFIVDAETHQDRLGTAQDAKDSQKRLMDSLAGAAITGKAALEEATESPAKGKKRLRKAEGTGQAETRATKAATADANKPKTRARGVRQSSKPQI</sequence>